<feature type="domain" description="DYW" evidence="3">
    <location>
        <begin position="582"/>
        <end position="674"/>
    </location>
</feature>
<dbReference type="Gene3D" id="1.25.40.10">
    <property type="entry name" value="Tetratricopeptide repeat domain"/>
    <property type="match status" value="4"/>
</dbReference>
<dbReference type="Pfam" id="PF14432">
    <property type="entry name" value="DYW_deaminase"/>
    <property type="match status" value="1"/>
</dbReference>
<dbReference type="InterPro" id="IPR032867">
    <property type="entry name" value="DYW_dom"/>
</dbReference>
<dbReference type="FunFam" id="1.25.40.10:FF:000366">
    <property type="entry name" value="Pentatricopeptide (PPR) repeat-containing protein"/>
    <property type="match status" value="1"/>
</dbReference>
<dbReference type="NCBIfam" id="TIGR00756">
    <property type="entry name" value="PPR"/>
    <property type="match status" value="7"/>
</dbReference>
<dbReference type="Pfam" id="PF13041">
    <property type="entry name" value="PPR_2"/>
    <property type="match status" value="2"/>
</dbReference>
<dbReference type="AlphaFoldDB" id="A0A1D1YP12"/>
<dbReference type="Pfam" id="PF12854">
    <property type="entry name" value="PPR_1"/>
    <property type="match status" value="1"/>
</dbReference>
<sequence length="674" mass="75223">MLARNRKPQIIRIIPAGNLLPFSIPGNPHGNGTSPHRRHLATGLAATSTATTTTMAAATARPMSPPGVRHDFRPRPLSSSTNRVIHRLIRDGDVGSARRLFDEMPVKTPVSWNSILAAYSKHPGYLAEARRLFAGIPCPDVVSFNTMLSCYFRNGDVDGARLLFSRMPVKDCVSWNSMISGLSENAKMEEAQALFSAMPEKNLVSWNAMITGFVRAGNLDLAEEFFGRAPDKNDVVLQTVMITGYMGSGKVHRARRLFDRMLIRNLVTWNAMISGYVENRQPENALKIFQTMVGTLCLKPNSSSFSSALLGCSHLSALELGKQIHQFACKSPLILDPTVGTSLVSMYCKCGDLGEARRLFDRMHQRDVVCWNAMMSGYAQHGYGAIAVQLFNEMKNKGILPNWITFVAALSACIHAGMVDLGKSIFETMRAEYDVKPIPDHYYCMIDLLCRAGLLMEAVELIHKMPFSPNQAVFGTLLGACKIQKNLELAEFAAQRLLELEPRSAGAYVQLANVYAAMHRWDDVSKVRRLMKEREVVKSPGYSWIEVKSVVHVFRSGDRAHSQLDSIYAKLNELEVSMKKAGYVPDLSSALHDVGVEQKEQILSRHSEKLAIAFGLITIPPWMMIRVFKNLRVCVDCHNATKFISMIERRDIIVRDTARFHHFSNGCCSCGDFW</sequence>
<organism evidence="4">
    <name type="scientific">Anthurium amnicola</name>
    <dbReference type="NCBI Taxonomy" id="1678845"/>
    <lineage>
        <taxon>Eukaryota</taxon>
        <taxon>Viridiplantae</taxon>
        <taxon>Streptophyta</taxon>
        <taxon>Embryophyta</taxon>
        <taxon>Tracheophyta</taxon>
        <taxon>Spermatophyta</taxon>
        <taxon>Magnoliopsida</taxon>
        <taxon>Liliopsida</taxon>
        <taxon>Araceae</taxon>
        <taxon>Pothoideae</taxon>
        <taxon>Potheae</taxon>
        <taxon>Anthurium</taxon>
    </lineage>
</organism>
<name>A0A1D1YP12_9ARAE</name>
<proteinExistence type="predicted"/>
<dbReference type="GO" id="GO:0003723">
    <property type="term" value="F:RNA binding"/>
    <property type="evidence" value="ECO:0007669"/>
    <property type="project" value="InterPro"/>
</dbReference>
<keyword evidence="1" id="KW-0677">Repeat</keyword>
<feature type="repeat" description="PPR" evidence="2">
    <location>
        <begin position="367"/>
        <end position="401"/>
    </location>
</feature>
<dbReference type="Pfam" id="PF20431">
    <property type="entry name" value="E_motif"/>
    <property type="match status" value="1"/>
</dbReference>
<gene>
    <name evidence="4" type="primary">DYW10_2</name>
    <name evidence="4" type="ORF">g.50260</name>
</gene>
<dbReference type="InterPro" id="IPR002885">
    <property type="entry name" value="PPR_rpt"/>
</dbReference>
<dbReference type="EMBL" id="GDJX01011554">
    <property type="protein sequence ID" value="JAT56382.1"/>
    <property type="molecule type" value="Transcribed_RNA"/>
</dbReference>
<feature type="repeat" description="PPR" evidence="2">
    <location>
        <begin position="202"/>
        <end position="236"/>
    </location>
</feature>
<dbReference type="InterPro" id="IPR011990">
    <property type="entry name" value="TPR-like_helical_dom_sf"/>
</dbReference>
<dbReference type="InterPro" id="IPR046848">
    <property type="entry name" value="E_motif"/>
</dbReference>
<evidence type="ECO:0000313" key="4">
    <source>
        <dbReference type="EMBL" id="JAT56382.1"/>
    </source>
</evidence>
<dbReference type="SUPFAM" id="SSF48452">
    <property type="entry name" value="TPR-like"/>
    <property type="match status" value="1"/>
</dbReference>
<dbReference type="PROSITE" id="PS51375">
    <property type="entry name" value="PPR"/>
    <property type="match status" value="5"/>
</dbReference>
<dbReference type="FunFam" id="1.25.40.10:FF:000144">
    <property type="entry name" value="Pentatricopeptide repeat-containing protein, mitochondrial"/>
    <property type="match status" value="1"/>
</dbReference>
<dbReference type="GO" id="GO:0008270">
    <property type="term" value="F:zinc ion binding"/>
    <property type="evidence" value="ECO:0007669"/>
    <property type="project" value="InterPro"/>
</dbReference>
<evidence type="ECO:0000259" key="3">
    <source>
        <dbReference type="Pfam" id="PF14432"/>
    </source>
</evidence>
<reference evidence="4" key="1">
    <citation type="submission" date="2015-07" db="EMBL/GenBank/DDBJ databases">
        <title>Transcriptome Assembly of Anthurium amnicola.</title>
        <authorList>
            <person name="Suzuki J."/>
        </authorList>
    </citation>
    <scope>NUCLEOTIDE SEQUENCE</scope>
</reference>
<dbReference type="GO" id="GO:0009451">
    <property type="term" value="P:RNA modification"/>
    <property type="evidence" value="ECO:0007669"/>
    <property type="project" value="InterPro"/>
</dbReference>
<feature type="repeat" description="PPR" evidence="2">
    <location>
        <begin position="265"/>
        <end position="299"/>
    </location>
</feature>
<protein>
    <submittedName>
        <fullName evidence="4">Pentatricopeptide repeat-containing protein At4g16835, mitochondrial</fullName>
    </submittedName>
</protein>
<evidence type="ECO:0000256" key="1">
    <source>
        <dbReference type="ARBA" id="ARBA00022737"/>
    </source>
</evidence>
<accession>A0A1D1YP12</accession>
<evidence type="ECO:0000256" key="2">
    <source>
        <dbReference type="PROSITE-ProRule" id="PRU00708"/>
    </source>
</evidence>
<dbReference type="InterPro" id="IPR046960">
    <property type="entry name" value="PPR_At4g14850-like_plant"/>
</dbReference>
<dbReference type="PANTHER" id="PTHR47926">
    <property type="entry name" value="PENTATRICOPEPTIDE REPEAT-CONTAINING PROTEIN"/>
    <property type="match status" value="1"/>
</dbReference>
<dbReference type="Pfam" id="PF01535">
    <property type="entry name" value="PPR"/>
    <property type="match status" value="5"/>
</dbReference>
<dbReference type="PANTHER" id="PTHR47926:SF410">
    <property type="entry name" value="(WILD MALAYSIAN BANANA) HYPOTHETICAL PROTEIN"/>
    <property type="match status" value="1"/>
</dbReference>
<feature type="repeat" description="PPR" evidence="2">
    <location>
        <begin position="140"/>
        <end position="174"/>
    </location>
</feature>
<feature type="repeat" description="PPR" evidence="2">
    <location>
        <begin position="336"/>
        <end position="366"/>
    </location>
</feature>